<keyword evidence="2 6" id="KW-0256">Endoplasmic reticulum</keyword>
<evidence type="ECO:0000256" key="5">
    <source>
        <dbReference type="ARBA" id="ARBA00038167"/>
    </source>
</evidence>
<dbReference type="EMBL" id="SELW01000657">
    <property type="protein sequence ID" value="TID15073.1"/>
    <property type="molecule type" value="Genomic_DNA"/>
</dbReference>
<dbReference type="SMART" id="SM01399">
    <property type="entry name" value="Sybindin"/>
    <property type="match status" value="1"/>
</dbReference>
<keyword evidence="8" id="KW-1185">Reference proteome</keyword>
<evidence type="ECO:0000313" key="7">
    <source>
        <dbReference type="EMBL" id="TID15073.1"/>
    </source>
</evidence>
<gene>
    <name evidence="7" type="ORF">CANINC_004745</name>
</gene>
<keyword evidence="4 6" id="KW-0333">Golgi apparatus</keyword>
<dbReference type="STRING" id="52247.A0A4T0WW41"/>
<comment type="similarity">
    <text evidence="5">Belongs to the TRAPP small subunits family. BET5 subfamily.</text>
</comment>
<dbReference type="GO" id="GO:0006888">
    <property type="term" value="P:endoplasmic reticulum to Golgi vesicle-mediated transport"/>
    <property type="evidence" value="ECO:0007669"/>
    <property type="project" value="UniProtKB-UniRule"/>
</dbReference>
<evidence type="ECO:0000256" key="4">
    <source>
        <dbReference type="ARBA" id="ARBA00023034"/>
    </source>
</evidence>
<evidence type="ECO:0000256" key="1">
    <source>
        <dbReference type="ARBA" id="ARBA00022448"/>
    </source>
</evidence>
<organism evidence="7 8">
    <name type="scientific">Pichia inconspicua</name>
    <dbReference type="NCBI Taxonomy" id="52247"/>
    <lineage>
        <taxon>Eukaryota</taxon>
        <taxon>Fungi</taxon>
        <taxon>Dikarya</taxon>
        <taxon>Ascomycota</taxon>
        <taxon>Saccharomycotina</taxon>
        <taxon>Pichiomycetes</taxon>
        <taxon>Pichiales</taxon>
        <taxon>Pichiaceae</taxon>
        <taxon>Pichia</taxon>
    </lineage>
</organism>
<evidence type="ECO:0000313" key="8">
    <source>
        <dbReference type="Proteomes" id="UP000307173"/>
    </source>
</evidence>
<accession>A0A4T0WW41</accession>
<proteinExistence type="inferred from homology"/>
<dbReference type="GO" id="GO:0005794">
    <property type="term" value="C:Golgi apparatus"/>
    <property type="evidence" value="ECO:0007669"/>
    <property type="project" value="UniProtKB-SubCell"/>
</dbReference>
<sequence length="133" mass="14885">MATNTHNDSDNAKLLYGMIQSLRTISQQLVPKTQSKDYQNSLSLSSTNRVKTIKTLLYSIHLKETITGTKIVVLTDNNVAKDKIELAMDTIYTKLLVPYLAANPMAVKCSSDDSIIIRNSNFINQVDRLLQPL</sequence>
<dbReference type="PANTHER" id="PTHR23249">
    <property type="entry name" value="TRAFFICKING PROTEIN PARTICLE COMPLEX SUBUNIT"/>
    <property type="match status" value="1"/>
</dbReference>
<evidence type="ECO:0000256" key="2">
    <source>
        <dbReference type="ARBA" id="ARBA00022824"/>
    </source>
</evidence>
<dbReference type="InterPro" id="IPR011012">
    <property type="entry name" value="Longin-like_dom_sf"/>
</dbReference>
<reference evidence="7 8" key="1">
    <citation type="journal article" date="2019" name="Front. Genet.">
        <title>Whole-Genome Sequencing of the Opportunistic Yeast Pathogen Candida inconspicua Uncovers Its Hybrid Origin.</title>
        <authorList>
            <person name="Mixao V."/>
            <person name="Hansen A.P."/>
            <person name="Saus E."/>
            <person name="Boekhout T."/>
            <person name="Lass-Florl C."/>
            <person name="Gabaldon T."/>
        </authorList>
    </citation>
    <scope>NUCLEOTIDE SEQUENCE [LARGE SCALE GENOMIC DNA]</scope>
    <source>
        <strain evidence="7 8">CBS 180</strain>
    </source>
</reference>
<protein>
    <recommendedName>
        <fullName evidence="6">Trafficking protein particle complex subunit</fullName>
    </recommendedName>
</protein>
<dbReference type="AlphaFoldDB" id="A0A4T0WW41"/>
<dbReference type="Pfam" id="PF04099">
    <property type="entry name" value="Sybindin"/>
    <property type="match status" value="1"/>
</dbReference>
<evidence type="ECO:0000256" key="6">
    <source>
        <dbReference type="RuleBase" id="RU366065"/>
    </source>
</evidence>
<dbReference type="InterPro" id="IPR007233">
    <property type="entry name" value="TRAPPC"/>
</dbReference>
<evidence type="ECO:0000256" key="3">
    <source>
        <dbReference type="ARBA" id="ARBA00022892"/>
    </source>
</evidence>
<dbReference type="Proteomes" id="UP000307173">
    <property type="component" value="Unassembled WGS sequence"/>
</dbReference>
<keyword evidence="1 6" id="KW-0813">Transport</keyword>
<dbReference type="SUPFAM" id="SSF64356">
    <property type="entry name" value="SNARE-like"/>
    <property type="match status" value="1"/>
</dbReference>
<dbReference type="Gene3D" id="3.30.450.70">
    <property type="match status" value="1"/>
</dbReference>
<keyword evidence="3 6" id="KW-0931">ER-Golgi transport</keyword>
<dbReference type="OrthoDB" id="3364529at2759"/>
<comment type="caution">
    <text evidence="7">The sequence shown here is derived from an EMBL/GenBank/DDBJ whole genome shotgun (WGS) entry which is preliminary data.</text>
</comment>
<dbReference type="PANTHER" id="PTHR23249:SF16">
    <property type="entry name" value="TRAFFICKING PROTEIN PARTICLE COMPLEX SUBUNIT 1"/>
    <property type="match status" value="1"/>
</dbReference>
<dbReference type="GO" id="GO:0030008">
    <property type="term" value="C:TRAPP complex"/>
    <property type="evidence" value="ECO:0007669"/>
    <property type="project" value="UniProtKB-UniRule"/>
</dbReference>
<dbReference type="GO" id="GO:0005783">
    <property type="term" value="C:endoplasmic reticulum"/>
    <property type="evidence" value="ECO:0007669"/>
    <property type="project" value="UniProtKB-SubCell"/>
</dbReference>
<name>A0A4T0WW41_9ASCO</name>
<comment type="subunit">
    <text evidence="6">Part of the multisubunit transport protein particle (TRAPP) complex.</text>
</comment>
<comment type="subcellular location">
    <subcellularLocation>
        <location evidence="6">Endoplasmic reticulum</location>
    </subcellularLocation>
    <subcellularLocation>
        <location evidence="6">Golgi apparatus</location>
        <location evidence="6">cis-Golgi network</location>
    </subcellularLocation>
</comment>